<name>A0A481Z0X6_9VIRU</name>
<feature type="coiled-coil region" evidence="1">
    <location>
        <begin position="27"/>
        <end position="61"/>
    </location>
</feature>
<evidence type="ECO:0000313" key="2">
    <source>
        <dbReference type="EMBL" id="QBK88444.1"/>
    </source>
</evidence>
<protein>
    <submittedName>
        <fullName evidence="2">Uncharacterized protein</fullName>
    </submittedName>
</protein>
<accession>A0A481Z0X6</accession>
<keyword evidence="1" id="KW-0175">Coiled coil</keyword>
<sequence length="350" mass="41369">MHGGQDLSKSIEDQVKEIKLARTKVRNEVLETMRSNMQNTIDNLKKELDQQQKDLNAIERGEMKIDIVMTKEKVIDAKIKNWENNRSKYNKDEQEHITKIINGLTMKKEIIVNLRKMDEVLNKADSATGDERKNLIKEQTDIYSKILDIKNEIIKLGPGVKLIVWKPLEDELIDDYKYITPDEKSTIEMKKKELGEKLLGKMRHNLIKRRYELKAMILLAEKNLDNFIKIKHQVVKTIGKLPEEEVLEKKKYWKKKRKNETGKYDSEDLQYIDNVIKGFDLKYDIIVLSREQDKILDDIDKTTNKDERKELLNMQQEKAKEVKHLKKEIIGLGKGIYLQVWINLDEEFYL</sequence>
<proteinExistence type="predicted"/>
<dbReference type="EMBL" id="MK500389">
    <property type="protein sequence ID" value="QBK88444.1"/>
    <property type="molecule type" value="Genomic_DNA"/>
</dbReference>
<organism evidence="2">
    <name type="scientific">Mimivirus LCMiAC01</name>
    <dbReference type="NCBI Taxonomy" id="2506608"/>
    <lineage>
        <taxon>Viruses</taxon>
        <taxon>Varidnaviria</taxon>
        <taxon>Bamfordvirae</taxon>
        <taxon>Nucleocytoviricota</taxon>
        <taxon>Megaviricetes</taxon>
        <taxon>Imitervirales</taxon>
        <taxon>Mimiviridae</taxon>
        <taxon>Klosneuvirinae</taxon>
    </lineage>
</organism>
<gene>
    <name evidence="2" type="ORF">LCMiAC01_01210</name>
</gene>
<reference evidence="2" key="1">
    <citation type="journal article" date="2019" name="MBio">
        <title>Virus Genomes from Deep Sea Sediments Expand the Ocean Megavirome and Support Independent Origins of Viral Gigantism.</title>
        <authorList>
            <person name="Backstrom D."/>
            <person name="Yutin N."/>
            <person name="Jorgensen S.L."/>
            <person name="Dharamshi J."/>
            <person name="Homa F."/>
            <person name="Zaremba-Niedwiedzka K."/>
            <person name="Spang A."/>
            <person name="Wolf Y.I."/>
            <person name="Koonin E.V."/>
            <person name="Ettema T.J."/>
        </authorList>
    </citation>
    <scope>NUCLEOTIDE SEQUENCE</scope>
</reference>
<evidence type="ECO:0000256" key="1">
    <source>
        <dbReference type="SAM" id="Coils"/>
    </source>
</evidence>